<accession>A0ABS1T6Z4</accession>
<evidence type="ECO:0000313" key="2">
    <source>
        <dbReference type="EMBL" id="MBL4935118.1"/>
    </source>
</evidence>
<keyword evidence="3" id="KW-1185">Reference proteome</keyword>
<dbReference type="RefSeq" id="WP_202747733.1">
    <property type="nucleotide sequence ID" value="NZ_JAESWC010000002.1"/>
</dbReference>
<feature type="domain" description="PRC-barrel" evidence="1">
    <location>
        <begin position="1"/>
        <end position="61"/>
    </location>
</feature>
<dbReference type="InterPro" id="IPR011033">
    <property type="entry name" value="PRC_barrel-like_sf"/>
</dbReference>
<reference evidence="2 3" key="1">
    <citation type="submission" date="2021-01" db="EMBL/GenBank/DDBJ databases">
        <title>Genome public.</title>
        <authorList>
            <person name="Liu C."/>
            <person name="Sun Q."/>
        </authorList>
    </citation>
    <scope>NUCLEOTIDE SEQUENCE [LARGE SCALE GENOMIC DNA]</scope>
    <source>
        <strain evidence="2 3">YIM B02515</strain>
    </source>
</reference>
<name>A0ABS1T6Z4_9CLOT</name>
<dbReference type="Proteomes" id="UP000632377">
    <property type="component" value="Unassembled WGS sequence"/>
</dbReference>
<sequence length="169" mass="19494">MFRTKDFILMDVCNNNGKKIGFIKDILIDFHRGEVKGFAISSYKVFQGTICVLKENIVSFNKTMVISKYNSNKYFKFSDMRNMDIINKSGDIVGMMEDILFHEFTFKIYGVIVSTGFVKNLISGKKVFLIKNMILGEESILYYKDSNKIDLISIPHKLFTEVGQHEKSI</sequence>
<evidence type="ECO:0000313" key="3">
    <source>
        <dbReference type="Proteomes" id="UP000632377"/>
    </source>
</evidence>
<dbReference type="InterPro" id="IPR027275">
    <property type="entry name" value="PRC-brl_dom"/>
</dbReference>
<organism evidence="2 3">
    <name type="scientific">Clostridium rhizosphaerae</name>
    <dbReference type="NCBI Taxonomy" id="2803861"/>
    <lineage>
        <taxon>Bacteria</taxon>
        <taxon>Bacillati</taxon>
        <taxon>Bacillota</taxon>
        <taxon>Clostridia</taxon>
        <taxon>Eubacteriales</taxon>
        <taxon>Clostridiaceae</taxon>
        <taxon>Clostridium</taxon>
    </lineage>
</organism>
<dbReference type="Pfam" id="PF05239">
    <property type="entry name" value="PRC"/>
    <property type="match status" value="2"/>
</dbReference>
<evidence type="ECO:0000259" key="1">
    <source>
        <dbReference type="Pfam" id="PF05239"/>
    </source>
</evidence>
<feature type="domain" description="PRC-barrel" evidence="1">
    <location>
        <begin position="74"/>
        <end position="127"/>
    </location>
</feature>
<gene>
    <name evidence="2" type="ORF">JK636_05035</name>
</gene>
<comment type="caution">
    <text evidence="2">The sequence shown here is derived from an EMBL/GenBank/DDBJ whole genome shotgun (WGS) entry which is preliminary data.</text>
</comment>
<dbReference type="Gene3D" id="2.30.30.240">
    <property type="entry name" value="PRC-barrel domain"/>
    <property type="match status" value="2"/>
</dbReference>
<proteinExistence type="predicted"/>
<protein>
    <submittedName>
        <fullName evidence="2">PRC-barrel domain-containing protein</fullName>
    </submittedName>
</protein>
<dbReference type="SUPFAM" id="SSF50346">
    <property type="entry name" value="PRC-barrel domain"/>
    <property type="match status" value="2"/>
</dbReference>
<dbReference type="EMBL" id="JAESWC010000002">
    <property type="protein sequence ID" value="MBL4935118.1"/>
    <property type="molecule type" value="Genomic_DNA"/>
</dbReference>